<feature type="signal peptide" evidence="1">
    <location>
        <begin position="1"/>
        <end position="19"/>
    </location>
</feature>
<gene>
    <name evidence="2" type="ORF">P168DRAFT_286614</name>
</gene>
<accession>A0A2I1DF45</accession>
<reference evidence="2" key="1">
    <citation type="submission" date="2016-12" db="EMBL/GenBank/DDBJ databases">
        <title>The genomes of Aspergillus section Nigri reveals drivers in fungal speciation.</title>
        <authorList>
            <consortium name="DOE Joint Genome Institute"/>
            <person name="Vesth T.C."/>
            <person name="Nybo J."/>
            <person name="Theobald S."/>
            <person name="Brandl J."/>
            <person name="Frisvad J.C."/>
            <person name="Nielsen K.F."/>
            <person name="Lyhne E.K."/>
            <person name="Kogle M.E."/>
            <person name="Kuo A."/>
            <person name="Riley R."/>
            <person name="Clum A."/>
            <person name="Nolan M."/>
            <person name="Lipzen A."/>
            <person name="Salamov A."/>
            <person name="Henrissat B."/>
            <person name="Wiebenga A."/>
            <person name="De vries R.P."/>
            <person name="Grigoriev I.V."/>
            <person name="Mortensen U.H."/>
            <person name="Andersen M.R."/>
            <person name="Baker S.E."/>
        </authorList>
    </citation>
    <scope>NUCLEOTIDE SEQUENCE</scope>
    <source>
        <strain evidence="2">IBT 28561</strain>
    </source>
</reference>
<dbReference type="RefSeq" id="XP_024697093.1">
    <property type="nucleotide sequence ID" value="XM_024836379.1"/>
</dbReference>
<name>A0A2I1DF45_ASPC2</name>
<dbReference type="Proteomes" id="UP000234254">
    <property type="component" value="Unassembled WGS sequence"/>
</dbReference>
<dbReference type="VEuPathDB" id="FungiDB:P168DRAFT_286614"/>
<evidence type="ECO:0000313" key="2">
    <source>
        <dbReference type="EMBL" id="PKY08499.1"/>
    </source>
</evidence>
<organism evidence="2 3">
    <name type="scientific">Aspergillus campestris (strain IBT 28561)</name>
    <dbReference type="NCBI Taxonomy" id="1392248"/>
    <lineage>
        <taxon>Eukaryota</taxon>
        <taxon>Fungi</taxon>
        <taxon>Dikarya</taxon>
        <taxon>Ascomycota</taxon>
        <taxon>Pezizomycotina</taxon>
        <taxon>Eurotiomycetes</taxon>
        <taxon>Eurotiomycetidae</taxon>
        <taxon>Eurotiales</taxon>
        <taxon>Aspergillaceae</taxon>
        <taxon>Aspergillus</taxon>
        <taxon>Aspergillus subgen. Circumdati</taxon>
    </lineage>
</organism>
<dbReference type="EMBL" id="MSFM01000001">
    <property type="protein sequence ID" value="PKY08499.1"/>
    <property type="molecule type" value="Genomic_DNA"/>
</dbReference>
<keyword evidence="3" id="KW-1185">Reference proteome</keyword>
<proteinExistence type="predicted"/>
<evidence type="ECO:0000313" key="3">
    <source>
        <dbReference type="Proteomes" id="UP000234254"/>
    </source>
</evidence>
<comment type="caution">
    <text evidence="2">The sequence shown here is derived from an EMBL/GenBank/DDBJ whole genome shotgun (WGS) entry which is preliminary data.</text>
</comment>
<keyword evidence="1" id="KW-0732">Signal</keyword>
<dbReference type="AlphaFoldDB" id="A0A2I1DF45"/>
<dbReference type="GeneID" id="36543903"/>
<feature type="chain" id="PRO_5014144575" evidence="1">
    <location>
        <begin position="20"/>
        <end position="53"/>
    </location>
</feature>
<sequence>MEALPASLFLLGWWPSLSSFSSKGPTLCRRSPYMASPNCRGERGLVETTPPRR</sequence>
<evidence type="ECO:0000256" key="1">
    <source>
        <dbReference type="SAM" id="SignalP"/>
    </source>
</evidence>
<protein>
    <submittedName>
        <fullName evidence="2">Uncharacterized protein</fullName>
    </submittedName>
</protein>